<gene>
    <name evidence="2" type="ORF">J7S33_25865</name>
</gene>
<evidence type="ECO:0000256" key="1">
    <source>
        <dbReference type="SAM" id="MobiDB-lite"/>
    </source>
</evidence>
<proteinExistence type="predicted"/>
<dbReference type="AlphaFoldDB" id="A0A8T8HVB9"/>
<dbReference type="EMBL" id="CP072788">
    <property type="protein sequence ID" value="QTR02505.1"/>
    <property type="molecule type" value="Genomic_DNA"/>
</dbReference>
<protein>
    <submittedName>
        <fullName evidence="2">Uncharacterized protein</fullName>
    </submittedName>
</protein>
<name>A0A8T8HVB9_9PSEU</name>
<dbReference type="Proteomes" id="UP000671828">
    <property type="component" value="Chromosome"/>
</dbReference>
<evidence type="ECO:0000313" key="2">
    <source>
        <dbReference type="EMBL" id="QTR02505.1"/>
    </source>
</evidence>
<organism evidence="2 3">
    <name type="scientific">Saccharothrix algeriensis</name>
    <dbReference type="NCBI Taxonomy" id="173560"/>
    <lineage>
        <taxon>Bacteria</taxon>
        <taxon>Bacillati</taxon>
        <taxon>Actinomycetota</taxon>
        <taxon>Actinomycetes</taxon>
        <taxon>Pseudonocardiales</taxon>
        <taxon>Pseudonocardiaceae</taxon>
        <taxon>Saccharothrix</taxon>
    </lineage>
</organism>
<accession>A0A8T8HVB9</accession>
<feature type="region of interest" description="Disordered" evidence="1">
    <location>
        <begin position="1"/>
        <end position="43"/>
    </location>
</feature>
<evidence type="ECO:0000313" key="3">
    <source>
        <dbReference type="Proteomes" id="UP000671828"/>
    </source>
</evidence>
<reference evidence="2" key="1">
    <citation type="submission" date="2021-04" db="EMBL/GenBank/DDBJ databases">
        <title>Saccharothrix algeriensis WGS.</title>
        <authorList>
            <person name="Stuskova K."/>
            <person name="Hakalova E."/>
            <person name="Tebbal A.B."/>
            <person name="Eichmeier A."/>
        </authorList>
    </citation>
    <scope>NUCLEOTIDE SEQUENCE</scope>
    <source>
        <strain evidence="2">NRRL B-24137</strain>
    </source>
</reference>
<feature type="compositionally biased region" description="Low complexity" evidence="1">
    <location>
        <begin position="9"/>
        <end position="23"/>
    </location>
</feature>
<sequence>MATTPAPPTATTAPPAGSAEPPAVTTSRALPPGDAPPNHVDNRSWRVRKALRPEVRSAAVAVAEAVRPGLGALCDAGNFDQAATRAVFAGAGRPEVWLTGLNSPLGATPPAGVVFVLTLAGEQGTGCVLGHLHPGQDGGPGQLLVSVDGTTGEGSCYEPPSH</sequence>